<keyword evidence="6" id="KW-0472">Membrane</keyword>
<keyword evidence="1" id="KW-0145">Chemotaxis</keyword>
<name>A0A975B3R6_9BACT</name>
<evidence type="ECO:0000313" key="10">
    <source>
        <dbReference type="Proteomes" id="UP000663720"/>
    </source>
</evidence>
<dbReference type="GO" id="GO:0005886">
    <property type="term" value="C:plasma membrane"/>
    <property type="evidence" value="ECO:0007669"/>
    <property type="project" value="TreeGrafter"/>
</dbReference>
<evidence type="ECO:0000259" key="7">
    <source>
        <dbReference type="PROSITE" id="PS50111"/>
    </source>
</evidence>
<reference evidence="9" key="1">
    <citation type="journal article" date="2021" name="Microb. Physiol.">
        <title>Proteogenomic Insights into the Physiology of Marine, Sulfate-Reducing, Filamentous Desulfonema limicola and Desulfonema magnum.</title>
        <authorList>
            <person name="Schnaars V."/>
            <person name="Wohlbrand L."/>
            <person name="Scheve S."/>
            <person name="Hinrichs C."/>
            <person name="Reinhardt R."/>
            <person name="Rabus R."/>
        </authorList>
    </citation>
    <scope>NUCLEOTIDE SEQUENCE</scope>
    <source>
        <strain evidence="9">5ac10</strain>
    </source>
</reference>
<dbReference type="InterPro" id="IPR003660">
    <property type="entry name" value="HAMP_dom"/>
</dbReference>
<protein>
    <submittedName>
        <fullName evidence="9">Methyl-accepting chemotaxis protein signailling domain-containing protein, HAMP-domain-containing</fullName>
    </submittedName>
</protein>
<feature type="compositionally biased region" description="Low complexity" evidence="5">
    <location>
        <begin position="375"/>
        <end position="388"/>
    </location>
</feature>
<feature type="region of interest" description="Disordered" evidence="5">
    <location>
        <begin position="678"/>
        <end position="698"/>
    </location>
</feature>
<organism evidence="9 10">
    <name type="scientific">Desulfonema limicola</name>
    <dbReference type="NCBI Taxonomy" id="45656"/>
    <lineage>
        <taxon>Bacteria</taxon>
        <taxon>Pseudomonadati</taxon>
        <taxon>Thermodesulfobacteriota</taxon>
        <taxon>Desulfobacteria</taxon>
        <taxon>Desulfobacterales</taxon>
        <taxon>Desulfococcaceae</taxon>
        <taxon>Desulfonema</taxon>
    </lineage>
</organism>
<dbReference type="PROSITE" id="PS50111">
    <property type="entry name" value="CHEMOTAXIS_TRANSDUC_2"/>
    <property type="match status" value="1"/>
</dbReference>
<keyword evidence="6" id="KW-1133">Transmembrane helix</keyword>
<dbReference type="SMART" id="SM00304">
    <property type="entry name" value="HAMP"/>
    <property type="match status" value="1"/>
</dbReference>
<dbReference type="EMBL" id="CP061799">
    <property type="protein sequence ID" value="QTA78226.1"/>
    <property type="molecule type" value="Genomic_DNA"/>
</dbReference>
<dbReference type="InterPro" id="IPR004089">
    <property type="entry name" value="MCPsignal_dom"/>
</dbReference>
<keyword evidence="3" id="KW-0807">Transducer</keyword>
<dbReference type="AlphaFoldDB" id="A0A975B3R6"/>
<dbReference type="PROSITE" id="PS50885">
    <property type="entry name" value="HAMP"/>
    <property type="match status" value="1"/>
</dbReference>
<dbReference type="CDD" id="cd06225">
    <property type="entry name" value="HAMP"/>
    <property type="match status" value="1"/>
</dbReference>
<evidence type="ECO:0000256" key="3">
    <source>
        <dbReference type="PROSITE-ProRule" id="PRU00284"/>
    </source>
</evidence>
<accession>A0A975B3R6</accession>
<feature type="coiled-coil region" evidence="4">
    <location>
        <begin position="79"/>
        <end position="106"/>
    </location>
</feature>
<feature type="domain" description="Methyl-accepting transducer" evidence="7">
    <location>
        <begin position="376"/>
        <end position="591"/>
    </location>
</feature>
<dbReference type="PANTHER" id="PTHR43531:SF11">
    <property type="entry name" value="METHYL-ACCEPTING CHEMOTAXIS PROTEIN 3"/>
    <property type="match status" value="1"/>
</dbReference>
<dbReference type="PANTHER" id="PTHR43531">
    <property type="entry name" value="PROTEIN ICFG"/>
    <property type="match status" value="1"/>
</dbReference>
<dbReference type="GO" id="GO:0007165">
    <property type="term" value="P:signal transduction"/>
    <property type="evidence" value="ECO:0007669"/>
    <property type="project" value="UniProtKB-KW"/>
</dbReference>
<dbReference type="PRINTS" id="PR00260">
    <property type="entry name" value="CHEMTRNSDUCR"/>
</dbReference>
<dbReference type="KEGG" id="dli:dnl_04430"/>
<dbReference type="Pfam" id="PF00015">
    <property type="entry name" value="MCPsignal"/>
    <property type="match status" value="1"/>
</dbReference>
<feature type="region of interest" description="Disordered" evidence="5">
    <location>
        <begin position="372"/>
        <end position="408"/>
    </location>
</feature>
<dbReference type="Proteomes" id="UP000663720">
    <property type="component" value="Chromosome"/>
</dbReference>
<feature type="transmembrane region" description="Helical" evidence="6">
    <location>
        <begin position="32"/>
        <end position="52"/>
    </location>
</feature>
<dbReference type="GO" id="GO:0004888">
    <property type="term" value="F:transmembrane signaling receptor activity"/>
    <property type="evidence" value="ECO:0007669"/>
    <property type="project" value="InterPro"/>
</dbReference>
<dbReference type="GO" id="GO:0006935">
    <property type="term" value="P:chemotaxis"/>
    <property type="evidence" value="ECO:0007669"/>
    <property type="project" value="UniProtKB-KW"/>
</dbReference>
<keyword evidence="4" id="KW-0175">Coiled coil</keyword>
<dbReference type="InterPro" id="IPR004090">
    <property type="entry name" value="Chemotax_Me-accpt_rcpt"/>
</dbReference>
<evidence type="ECO:0000256" key="5">
    <source>
        <dbReference type="SAM" id="MobiDB-lite"/>
    </source>
</evidence>
<evidence type="ECO:0000256" key="2">
    <source>
        <dbReference type="ARBA" id="ARBA00029447"/>
    </source>
</evidence>
<evidence type="ECO:0000256" key="6">
    <source>
        <dbReference type="SAM" id="Phobius"/>
    </source>
</evidence>
<dbReference type="SUPFAM" id="SSF58104">
    <property type="entry name" value="Methyl-accepting chemotaxis protein (MCP) signaling domain"/>
    <property type="match status" value="1"/>
</dbReference>
<feature type="compositionally biased region" description="Polar residues" evidence="5">
    <location>
        <begin position="390"/>
        <end position="399"/>
    </location>
</feature>
<evidence type="ECO:0000256" key="1">
    <source>
        <dbReference type="ARBA" id="ARBA00022500"/>
    </source>
</evidence>
<feature type="transmembrane region" description="Helical" evidence="6">
    <location>
        <begin position="288"/>
        <end position="310"/>
    </location>
</feature>
<keyword evidence="6" id="KW-0812">Transmembrane</keyword>
<dbReference type="Gene3D" id="1.10.287.950">
    <property type="entry name" value="Methyl-accepting chemotaxis protein"/>
    <property type="match status" value="1"/>
</dbReference>
<gene>
    <name evidence="9" type="ORF">dnl_04430</name>
</gene>
<keyword evidence="10" id="KW-1185">Reference proteome</keyword>
<evidence type="ECO:0000313" key="9">
    <source>
        <dbReference type="EMBL" id="QTA78226.1"/>
    </source>
</evidence>
<evidence type="ECO:0000259" key="8">
    <source>
        <dbReference type="PROSITE" id="PS50885"/>
    </source>
</evidence>
<dbReference type="SMART" id="SM00283">
    <property type="entry name" value="MA"/>
    <property type="match status" value="1"/>
</dbReference>
<feature type="domain" description="HAMP" evidence="8">
    <location>
        <begin position="312"/>
        <end position="364"/>
    </location>
</feature>
<comment type="similarity">
    <text evidence="2">Belongs to the methyl-accepting chemotaxis (MCP) protein family.</text>
</comment>
<sequence length="698" mass="78824">MFKNIKHYGDKKMNINFFKNLSIKKKLFLPNILYFILLSIVIIIFFSSGTLIKNLYEAQKNYTSLSNSARNTAYNIQSYMNKESNYNILEQEFNELADKKEKYLSDTFSRIWKKIGHIEKIDQRNSEIGKEIETLTNFSIAQSNLFINRVSEKLADEQLRTEVTKLERLVIIGANINTSSNYEIKVLFERLKSDINLKNSMLEFLDTLIKNTEKDKKRLEGTPFEKMPQDAQDANLKIKDITLEYIKNIQEYKKIRQEIFEEIEKLIIKIDDYSLTGMQTFFNTIKNYFRIILIFLSLTAFTGIIVSLFLSNSISKALSNAMNIIKSISEGDLTLSIDVKEKDEIGYLLNLIKNMTEKLKYTITEVKNTTEEVASSSRKTSSGSKELSMTAESVAQGTNEQAASSQEISASMEQMLSNITQNSENAFETEKIALKCAESAKKGMTAVKNTIIAMKQISEKITIIDDIARETNMLALNAAIEAARAGKNGKGFAVVASEVRKLAVQSQKAAAKIGLLSVSNVQIAEEAGVILTQIVPDVQKTAELIQEISASCQEQNTGAEHINKAILQLDLVIQQNAQVSQELSATAEELSSIADAASNIQVKKLQKAVEFFKINRPDYSENDNKEIIIKLDNNSLKDIPAEKIEDIKRYLKASLSDMSKIEIKDNNKKDLDKIKLSNKTQSKVEMPDQAFDSDFDIY</sequence>
<dbReference type="InterPro" id="IPR051310">
    <property type="entry name" value="MCP_chemotaxis"/>
</dbReference>
<evidence type="ECO:0000256" key="4">
    <source>
        <dbReference type="SAM" id="Coils"/>
    </source>
</evidence>
<proteinExistence type="inferred from homology"/>